<keyword evidence="3" id="KW-0804">Transcription</keyword>
<dbReference type="Gene3D" id="1.10.10.60">
    <property type="entry name" value="Homeodomain-like"/>
    <property type="match status" value="1"/>
</dbReference>
<dbReference type="AlphaFoldDB" id="A0A062VG40"/>
<dbReference type="STRING" id="1280954.HPO_17265"/>
<dbReference type="InterPro" id="IPR018060">
    <property type="entry name" value="HTH_AraC"/>
</dbReference>
<name>A0A062VG40_9PROT</name>
<dbReference type="Proteomes" id="UP000027100">
    <property type="component" value="Unassembled WGS sequence"/>
</dbReference>
<dbReference type="PANTHER" id="PTHR46796:SF6">
    <property type="entry name" value="ARAC SUBFAMILY"/>
    <property type="match status" value="1"/>
</dbReference>
<dbReference type="RefSeq" id="WP_051612765.1">
    <property type="nucleotide sequence ID" value="NZ_ARYM01000028.1"/>
</dbReference>
<protein>
    <submittedName>
        <fullName evidence="5">AraC type helix-turn-helix-domain containing protein</fullName>
    </submittedName>
</protein>
<gene>
    <name evidence="5" type="ORF">HPO_17265</name>
</gene>
<dbReference type="GO" id="GO:0003700">
    <property type="term" value="F:DNA-binding transcription factor activity"/>
    <property type="evidence" value="ECO:0007669"/>
    <property type="project" value="InterPro"/>
</dbReference>
<dbReference type="PRINTS" id="PR00032">
    <property type="entry name" value="HTHARAC"/>
</dbReference>
<evidence type="ECO:0000256" key="1">
    <source>
        <dbReference type="ARBA" id="ARBA00023015"/>
    </source>
</evidence>
<sequence>MALLRFSTDQVPVEQRRDVVEAAYGAHVSGAIDFLDEAPVRAAMVLRDVANIHIARLETPPVQITTSPDDDGTLYLSITQAGGGVIDARGAERQVHSGDINVLRRERRCVTIAAEPSHLLNIAIPKAVLVPRLRAGTDSLLPTHSLASPVARLLQGYAMTLLMDERAITPAEEALFSAHIIDLAALLLGPGRDAAEQAKQQGVRAARRQAIKADVAVHLSEPELSLDWIARRHGLSVPYIRALFYDEGSSFTDHVMHARLDHVRTLLLDPKLSGRTIAALALMAGFGDISWFNQVFRRRFGMTPSDMRASKPGDPVSQNP</sequence>
<dbReference type="EMBL" id="ARYM01000028">
    <property type="protein sequence ID" value="KCZ96997.1"/>
    <property type="molecule type" value="Genomic_DNA"/>
</dbReference>
<dbReference type="SUPFAM" id="SSF46689">
    <property type="entry name" value="Homeodomain-like"/>
    <property type="match status" value="1"/>
</dbReference>
<comment type="caution">
    <text evidence="5">The sequence shown here is derived from an EMBL/GenBank/DDBJ whole genome shotgun (WGS) entry which is preliminary data.</text>
</comment>
<dbReference type="PATRIC" id="fig|1280954.3.peg.3485"/>
<dbReference type="GO" id="GO:0043565">
    <property type="term" value="F:sequence-specific DNA binding"/>
    <property type="evidence" value="ECO:0007669"/>
    <property type="project" value="InterPro"/>
</dbReference>
<keyword evidence="1" id="KW-0805">Transcription regulation</keyword>
<evidence type="ECO:0000259" key="4">
    <source>
        <dbReference type="PROSITE" id="PS01124"/>
    </source>
</evidence>
<dbReference type="PROSITE" id="PS00041">
    <property type="entry name" value="HTH_ARAC_FAMILY_1"/>
    <property type="match status" value="1"/>
</dbReference>
<dbReference type="eggNOG" id="COG2207">
    <property type="taxonomic scope" value="Bacteria"/>
</dbReference>
<dbReference type="InterPro" id="IPR050204">
    <property type="entry name" value="AraC_XylS_family_regulators"/>
</dbReference>
<dbReference type="PROSITE" id="PS01124">
    <property type="entry name" value="HTH_ARAC_FAMILY_2"/>
    <property type="match status" value="1"/>
</dbReference>
<evidence type="ECO:0000313" key="6">
    <source>
        <dbReference type="Proteomes" id="UP000027100"/>
    </source>
</evidence>
<keyword evidence="6" id="KW-1185">Reference proteome</keyword>
<organism evidence="5 6">
    <name type="scientific">Hyphomonas polymorpha PS728</name>
    <dbReference type="NCBI Taxonomy" id="1280954"/>
    <lineage>
        <taxon>Bacteria</taxon>
        <taxon>Pseudomonadati</taxon>
        <taxon>Pseudomonadota</taxon>
        <taxon>Alphaproteobacteria</taxon>
        <taxon>Hyphomonadales</taxon>
        <taxon>Hyphomonadaceae</taxon>
        <taxon>Hyphomonas</taxon>
    </lineage>
</organism>
<evidence type="ECO:0000256" key="3">
    <source>
        <dbReference type="ARBA" id="ARBA00023163"/>
    </source>
</evidence>
<feature type="domain" description="HTH araC/xylS-type" evidence="4">
    <location>
        <begin position="209"/>
        <end position="310"/>
    </location>
</feature>
<evidence type="ECO:0000313" key="5">
    <source>
        <dbReference type="EMBL" id="KCZ96997.1"/>
    </source>
</evidence>
<dbReference type="SMART" id="SM00342">
    <property type="entry name" value="HTH_ARAC"/>
    <property type="match status" value="1"/>
</dbReference>
<dbReference type="PANTHER" id="PTHR46796">
    <property type="entry name" value="HTH-TYPE TRANSCRIPTIONAL ACTIVATOR RHAS-RELATED"/>
    <property type="match status" value="1"/>
</dbReference>
<dbReference type="Pfam" id="PF12833">
    <property type="entry name" value="HTH_18"/>
    <property type="match status" value="1"/>
</dbReference>
<dbReference type="OrthoDB" id="8004517at2"/>
<dbReference type="InterPro" id="IPR018062">
    <property type="entry name" value="HTH_AraC-typ_CS"/>
</dbReference>
<keyword evidence="2" id="KW-0238">DNA-binding</keyword>
<dbReference type="InterPro" id="IPR020449">
    <property type="entry name" value="Tscrpt_reg_AraC-type_HTH"/>
</dbReference>
<reference evidence="5 6" key="1">
    <citation type="journal article" date="2014" name="Antonie Van Leeuwenhoek">
        <title>Hyphomonas beringensis sp. nov. and Hyphomonas chukchiensis sp. nov., isolated from surface seawater of the Bering Sea and Chukchi Sea.</title>
        <authorList>
            <person name="Li C."/>
            <person name="Lai Q."/>
            <person name="Li G."/>
            <person name="Dong C."/>
            <person name="Wang J."/>
            <person name="Liao Y."/>
            <person name="Shao Z."/>
        </authorList>
    </citation>
    <scope>NUCLEOTIDE SEQUENCE [LARGE SCALE GENOMIC DNA]</scope>
    <source>
        <strain evidence="5 6">PS728</strain>
    </source>
</reference>
<dbReference type="InterPro" id="IPR009057">
    <property type="entry name" value="Homeodomain-like_sf"/>
</dbReference>
<accession>A0A062VG40</accession>
<dbReference type="Pfam" id="PF14525">
    <property type="entry name" value="AraC_binding_2"/>
    <property type="match status" value="1"/>
</dbReference>
<proteinExistence type="predicted"/>
<evidence type="ECO:0000256" key="2">
    <source>
        <dbReference type="ARBA" id="ARBA00023125"/>
    </source>
</evidence>
<dbReference type="InterPro" id="IPR035418">
    <property type="entry name" value="AraC-bd_2"/>
</dbReference>